<dbReference type="Gene3D" id="3.30.420.10">
    <property type="entry name" value="Ribonuclease H-like superfamily/Ribonuclease H"/>
    <property type="match status" value="1"/>
</dbReference>
<comment type="caution">
    <text evidence="1">The sequence shown here is derived from an EMBL/GenBank/DDBJ whole genome shotgun (WGS) entry which is preliminary data.</text>
</comment>
<dbReference type="EMBL" id="JARBHB010000004">
    <property type="protein sequence ID" value="KAJ8885141.1"/>
    <property type="molecule type" value="Genomic_DNA"/>
</dbReference>
<reference evidence="1 2" key="1">
    <citation type="submission" date="2023-02" db="EMBL/GenBank/DDBJ databases">
        <title>LHISI_Scaffold_Assembly.</title>
        <authorList>
            <person name="Stuart O.P."/>
            <person name="Cleave R."/>
            <person name="Magrath M.J.L."/>
            <person name="Mikheyev A.S."/>
        </authorList>
    </citation>
    <scope>NUCLEOTIDE SEQUENCE [LARGE SCALE GENOMIC DNA]</scope>
    <source>
        <strain evidence="1">Daus_M_001</strain>
        <tissue evidence="1">Leg muscle</tissue>
    </source>
</reference>
<gene>
    <name evidence="1" type="ORF">PR048_011337</name>
</gene>
<keyword evidence="2" id="KW-1185">Reference proteome</keyword>
<evidence type="ECO:0000313" key="2">
    <source>
        <dbReference type="Proteomes" id="UP001159363"/>
    </source>
</evidence>
<dbReference type="InterPro" id="IPR012337">
    <property type="entry name" value="RNaseH-like_sf"/>
</dbReference>
<sequence>MDVSTSVFSIEGVLFSETKLVKRNVLPESKHAAVLKGFHDTLHACHRPIMQPIMYETAETVARVFVFEWILKGGADAIISDQGTNFMSELRVQVCKYLNITK</sequence>
<proteinExistence type="predicted"/>
<accession>A0ABQ9HM20</accession>
<evidence type="ECO:0008006" key="3">
    <source>
        <dbReference type="Google" id="ProtNLM"/>
    </source>
</evidence>
<protein>
    <recommendedName>
        <fullName evidence="3">Integrase catalytic domain-containing protein</fullName>
    </recommendedName>
</protein>
<dbReference type="Proteomes" id="UP001159363">
    <property type="component" value="Chromosome X"/>
</dbReference>
<name>A0ABQ9HM20_9NEOP</name>
<dbReference type="InterPro" id="IPR036397">
    <property type="entry name" value="RNaseH_sf"/>
</dbReference>
<dbReference type="SUPFAM" id="SSF53098">
    <property type="entry name" value="Ribonuclease H-like"/>
    <property type="match status" value="1"/>
</dbReference>
<evidence type="ECO:0000313" key="1">
    <source>
        <dbReference type="EMBL" id="KAJ8885141.1"/>
    </source>
</evidence>
<organism evidence="1 2">
    <name type="scientific">Dryococelus australis</name>
    <dbReference type="NCBI Taxonomy" id="614101"/>
    <lineage>
        <taxon>Eukaryota</taxon>
        <taxon>Metazoa</taxon>
        <taxon>Ecdysozoa</taxon>
        <taxon>Arthropoda</taxon>
        <taxon>Hexapoda</taxon>
        <taxon>Insecta</taxon>
        <taxon>Pterygota</taxon>
        <taxon>Neoptera</taxon>
        <taxon>Polyneoptera</taxon>
        <taxon>Phasmatodea</taxon>
        <taxon>Verophasmatodea</taxon>
        <taxon>Anareolatae</taxon>
        <taxon>Phasmatidae</taxon>
        <taxon>Eurycanthinae</taxon>
        <taxon>Dryococelus</taxon>
    </lineage>
</organism>